<feature type="signal peptide" evidence="1">
    <location>
        <begin position="1"/>
        <end position="26"/>
    </location>
</feature>
<dbReference type="EMBL" id="CAJNNV010031189">
    <property type="protein sequence ID" value="CAE8634970.1"/>
    <property type="molecule type" value="Genomic_DNA"/>
</dbReference>
<evidence type="ECO:0000256" key="1">
    <source>
        <dbReference type="SAM" id="SignalP"/>
    </source>
</evidence>
<feature type="chain" id="PRO_5035596467" description="Methyltransferase type 12 domain-containing protein" evidence="1">
    <location>
        <begin position="27"/>
        <end position="279"/>
    </location>
</feature>
<keyword evidence="6" id="KW-1185">Reference proteome</keyword>
<name>A0A813JJ80_POLGL</name>
<dbReference type="Proteomes" id="UP000654075">
    <property type="component" value="Unassembled WGS sequence"/>
</dbReference>
<gene>
    <name evidence="3" type="ORF">PGLA1383_LOCUS50579</name>
    <name evidence="4" type="ORF">PGLA2088_LOCUS20588</name>
</gene>
<dbReference type="InterPro" id="IPR013217">
    <property type="entry name" value="Methyltransf_12"/>
</dbReference>
<dbReference type="AlphaFoldDB" id="A0A813JJ80"/>
<dbReference type="Gene3D" id="3.40.50.150">
    <property type="entry name" value="Vaccinia Virus protein VP39"/>
    <property type="match status" value="1"/>
</dbReference>
<dbReference type="InterPro" id="IPR029063">
    <property type="entry name" value="SAM-dependent_MTases_sf"/>
</dbReference>
<accession>A0A813JJ80</accession>
<evidence type="ECO:0000313" key="3">
    <source>
        <dbReference type="EMBL" id="CAE8634970.1"/>
    </source>
</evidence>
<dbReference type="Proteomes" id="UP000626109">
    <property type="component" value="Unassembled WGS sequence"/>
</dbReference>
<organism evidence="4 5">
    <name type="scientific">Polarella glacialis</name>
    <name type="common">Dinoflagellate</name>
    <dbReference type="NCBI Taxonomy" id="89957"/>
    <lineage>
        <taxon>Eukaryota</taxon>
        <taxon>Sar</taxon>
        <taxon>Alveolata</taxon>
        <taxon>Dinophyceae</taxon>
        <taxon>Suessiales</taxon>
        <taxon>Suessiaceae</taxon>
        <taxon>Polarella</taxon>
    </lineage>
</organism>
<dbReference type="EMBL" id="CAJNNW010025652">
    <property type="protein sequence ID" value="CAE8678041.1"/>
    <property type="molecule type" value="Genomic_DNA"/>
</dbReference>
<dbReference type="Pfam" id="PF08242">
    <property type="entry name" value="Methyltransf_12"/>
    <property type="match status" value="1"/>
</dbReference>
<feature type="domain" description="Methyltransferase type 12" evidence="2">
    <location>
        <begin position="101"/>
        <end position="201"/>
    </location>
</feature>
<keyword evidence="1" id="KW-0732">Signal</keyword>
<proteinExistence type="predicted"/>
<protein>
    <recommendedName>
        <fullName evidence="2">Methyltransferase type 12 domain-containing protein</fullName>
    </recommendedName>
</protein>
<reference evidence="4" key="1">
    <citation type="submission" date="2021-02" db="EMBL/GenBank/DDBJ databases">
        <authorList>
            <person name="Dougan E. K."/>
            <person name="Rhodes N."/>
            <person name="Thang M."/>
            <person name="Chan C."/>
        </authorList>
    </citation>
    <scope>NUCLEOTIDE SEQUENCE</scope>
</reference>
<evidence type="ECO:0000313" key="5">
    <source>
        <dbReference type="Proteomes" id="UP000626109"/>
    </source>
</evidence>
<evidence type="ECO:0000313" key="4">
    <source>
        <dbReference type="EMBL" id="CAE8678041.1"/>
    </source>
</evidence>
<dbReference type="SUPFAM" id="SSF53335">
    <property type="entry name" value="S-adenosyl-L-methionine-dependent methyltransferases"/>
    <property type="match status" value="1"/>
</dbReference>
<sequence>MLVTRSCLCLCRLFFALWATTPSAQALEFASLNASGPLSDARATCTAMVLPAGTSFYDCARAYVFGHLNNVRESKGPAQLHILQVAARINLATAAPSPRLLEIGCGALALAKELVPLLPVDGYVCIEPNNWLNVASLQHNLVFLQHVLEKRALFLRRTDFDASELGRKFDLVFSHSILSHAGLPQLREWLRGAARVLAAGGAAVASLYHHDLSTGKYDVPDSAHEKWVYPGVTILSKASVATAAAEVGLKFEPELGPSLREWYASRTGERHDWAVFRWA</sequence>
<evidence type="ECO:0000313" key="6">
    <source>
        <dbReference type="Proteomes" id="UP000654075"/>
    </source>
</evidence>
<comment type="caution">
    <text evidence="4">The sequence shown here is derived from an EMBL/GenBank/DDBJ whole genome shotgun (WGS) entry which is preliminary data.</text>
</comment>
<evidence type="ECO:0000259" key="2">
    <source>
        <dbReference type="Pfam" id="PF08242"/>
    </source>
</evidence>